<evidence type="ECO:0000256" key="1">
    <source>
        <dbReference type="SAM" id="MobiDB-lite"/>
    </source>
</evidence>
<feature type="signal peptide" evidence="2">
    <location>
        <begin position="1"/>
        <end position="18"/>
    </location>
</feature>
<organism evidence="3 4">
    <name type="scientific">Dendrobium thyrsiflorum</name>
    <name type="common">Pinecone-like raceme dendrobium</name>
    <name type="synonym">Orchid</name>
    <dbReference type="NCBI Taxonomy" id="117978"/>
    <lineage>
        <taxon>Eukaryota</taxon>
        <taxon>Viridiplantae</taxon>
        <taxon>Streptophyta</taxon>
        <taxon>Embryophyta</taxon>
        <taxon>Tracheophyta</taxon>
        <taxon>Spermatophyta</taxon>
        <taxon>Magnoliopsida</taxon>
        <taxon>Liliopsida</taxon>
        <taxon>Asparagales</taxon>
        <taxon>Orchidaceae</taxon>
        <taxon>Epidendroideae</taxon>
        <taxon>Malaxideae</taxon>
        <taxon>Dendrobiinae</taxon>
        <taxon>Dendrobium</taxon>
    </lineage>
</organism>
<reference evidence="3 4" key="1">
    <citation type="journal article" date="2024" name="Plant Biotechnol. J.">
        <title>Dendrobium thyrsiflorum genome and its molecular insights into genes involved in important horticultural traits.</title>
        <authorList>
            <person name="Chen B."/>
            <person name="Wang J.Y."/>
            <person name="Zheng P.J."/>
            <person name="Li K.L."/>
            <person name="Liang Y.M."/>
            <person name="Chen X.F."/>
            <person name="Zhang C."/>
            <person name="Zhao X."/>
            <person name="He X."/>
            <person name="Zhang G.Q."/>
            <person name="Liu Z.J."/>
            <person name="Xu Q."/>
        </authorList>
    </citation>
    <scope>NUCLEOTIDE SEQUENCE [LARGE SCALE GENOMIC DNA]</scope>
    <source>
        <strain evidence="3">GZMU011</strain>
    </source>
</reference>
<accession>A0ABD0VAL5</accession>
<dbReference type="AlphaFoldDB" id="A0ABD0VAL5"/>
<feature type="chain" id="PRO_5044834391" evidence="2">
    <location>
        <begin position="19"/>
        <end position="82"/>
    </location>
</feature>
<dbReference type="Proteomes" id="UP001552299">
    <property type="component" value="Unassembled WGS sequence"/>
</dbReference>
<gene>
    <name evidence="3" type="ORF">M5K25_011517</name>
</gene>
<evidence type="ECO:0000313" key="3">
    <source>
        <dbReference type="EMBL" id="KAL0919423.1"/>
    </source>
</evidence>
<proteinExistence type="predicted"/>
<keyword evidence="2" id="KW-0732">Signal</keyword>
<comment type="caution">
    <text evidence="3">The sequence shown here is derived from an EMBL/GenBank/DDBJ whole genome shotgun (WGS) entry which is preliminary data.</text>
</comment>
<name>A0ABD0VAL5_DENTH</name>
<dbReference type="EMBL" id="JANQDX010000009">
    <property type="protein sequence ID" value="KAL0919423.1"/>
    <property type="molecule type" value="Genomic_DNA"/>
</dbReference>
<protein>
    <submittedName>
        <fullName evidence="3">Uncharacterized protein</fullName>
    </submittedName>
</protein>
<evidence type="ECO:0000313" key="4">
    <source>
        <dbReference type="Proteomes" id="UP001552299"/>
    </source>
</evidence>
<evidence type="ECO:0000256" key="2">
    <source>
        <dbReference type="SAM" id="SignalP"/>
    </source>
</evidence>
<sequence length="82" mass="9422">MGRRSWWLLMAILTVTMALLHLTLFTLSSSSSHGLQRQDMESSEQNKHQPWILSPDVESARQVPTGPDPIHHNQAPPFHHFR</sequence>
<feature type="compositionally biased region" description="Basic and acidic residues" evidence="1">
    <location>
        <begin position="36"/>
        <end position="47"/>
    </location>
</feature>
<feature type="region of interest" description="Disordered" evidence="1">
    <location>
        <begin position="33"/>
        <end position="82"/>
    </location>
</feature>
<keyword evidence="4" id="KW-1185">Reference proteome</keyword>